<organism evidence="2 3">
    <name type="scientific">Dissostichus mawsoni</name>
    <name type="common">Antarctic cod</name>
    <dbReference type="NCBI Taxonomy" id="36200"/>
    <lineage>
        <taxon>Eukaryota</taxon>
        <taxon>Metazoa</taxon>
        <taxon>Chordata</taxon>
        <taxon>Craniata</taxon>
        <taxon>Vertebrata</taxon>
        <taxon>Euteleostomi</taxon>
        <taxon>Actinopterygii</taxon>
        <taxon>Neopterygii</taxon>
        <taxon>Teleostei</taxon>
        <taxon>Neoteleostei</taxon>
        <taxon>Acanthomorphata</taxon>
        <taxon>Eupercaria</taxon>
        <taxon>Perciformes</taxon>
        <taxon>Notothenioidei</taxon>
        <taxon>Nototheniidae</taxon>
        <taxon>Dissostichus</taxon>
    </lineage>
</organism>
<dbReference type="Proteomes" id="UP000518266">
    <property type="component" value="Unassembled WGS sequence"/>
</dbReference>
<dbReference type="EMBL" id="JAAKFY010000006">
    <property type="protein sequence ID" value="KAF3855963.1"/>
    <property type="molecule type" value="Genomic_DNA"/>
</dbReference>
<evidence type="ECO:0000256" key="1">
    <source>
        <dbReference type="SAM" id="MobiDB-lite"/>
    </source>
</evidence>
<sequence length="60" mass="6857">MSQWHTDSLCSSHWLQVSLVGFYPRGQGHYLNGEVNVNLGMEDRGSSFPPRRRHTNSPDN</sequence>
<feature type="region of interest" description="Disordered" evidence="1">
    <location>
        <begin position="41"/>
        <end position="60"/>
    </location>
</feature>
<name>A0A7J5Z366_DISMA</name>
<feature type="compositionally biased region" description="Basic residues" evidence="1">
    <location>
        <begin position="50"/>
        <end position="60"/>
    </location>
</feature>
<gene>
    <name evidence="2" type="ORF">F7725_016686</name>
</gene>
<accession>A0A7J5Z366</accession>
<evidence type="ECO:0000313" key="2">
    <source>
        <dbReference type="EMBL" id="KAF3855963.1"/>
    </source>
</evidence>
<comment type="caution">
    <text evidence="2">The sequence shown here is derived from an EMBL/GenBank/DDBJ whole genome shotgun (WGS) entry which is preliminary data.</text>
</comment>
<reference evidence="2 3" key="1">
    <citation type="submission" date="2020-03" db="EMBL/GenBank/DDBJ databases">
        <title>Dissostichus mawsoni Genome sequencing and assembly.</title>
        <authorList>
            <person name="Park H."/>
        </authorList>
    </citation>
    <scope>NUCLEOTIDE SEQUENCE [LARGE SCALE GENOMIC DNA]</scope>
    <source>
        <strain evidence="2">DM0001</strain>
        <tissue evidence="2">Muscle</tissue>
    </source>
</reference>
<keyword evidence="3" id="KW-1185">Reference proteome</keyword>
<evidence type="ECO:0000313" key="3">
    <source>
        <dbReference type="Proteomes" id="UP000518266"/>
    </source>
</evidence>
<proteinExistence type="predicted"/>
<protein>
    <submittedName>
        <fullName evidence="2">Uncharacterized protein</fullName>
    </submittedName>
</protein>
<dbReference type="AlphaFoldDB" id="A0A7J5Z366"/>